<gene>
    <name evidence="4 5" type="primary">rpl35</name>
</gene>
<evidence type="ECO:0000256" key="1">
    <source>
        <dbReference type="ARBA" id="ARBA00006598"/>
    </source>
</evidence>
<proteinExistence type="inferred from homology"/>
<protein>
    <recommendedName>
        <fullName evidence="4">Large ribosomal subunit protein bL35c</fullName>
    </recommendedName>
</protein>
<dbReference type="InterPro" id="IPR001706">
    <property type="entry name" value="Ribosomal_bL35"/>
</dbReference>
<dbReference type="AlphaFoldDB" id="A0A7M1VI86"/>
<dbReference type="NCBIfam" id="TIGR00001">
    <property type="entry name" value="rpmI_bact"/>
    <property type="match status" value="1"/>
</dbReference>
<accession>A0A7M1VI86</accession>
<dbReference type="PRINTS" id="PR00064">
    <property type="entry name" value="RIBOSOMALL35"/>
</dbReference>
<dbReference type="PANTHER" id="PTHR33343">
    <property type="entry name" value="54S RIBOSOMAL PROTEIN BL35M"/>
    <property type="match status" value="1"/>
</dbReference>
<dbReference type="Pfam" id="PF01632">
    <property type="entry name" value="Ribosomal_L35p"/>
    <property type="match status" value="1"/>
</dbReference>
<dbReference type="InterPro" id="IPR021137">
    <property type="entry name" value="Ribosomal_bL35-like"/>
</dbReference>
<dbReference type="GO" id="GO:0003735">
    <property type="term" value="F:structural constituent of ribosome"/>
    <property type="evidence" value="ECO:0007669"/>
    <property type="project" value="InterPro"/>
</dbReference>
<evidence type="ECO:0000256" key="3">
    <source>
        <dbReference type="ARBA" id="ARBA00023274"/>
    </source>
</evidence>
<dbReference type="GO" id="GO:0006412">
    <property type="term" value="P:translation"/>
    <property type="evidence" value="ECO:0007669"/>
    <property type="project" value="UniProtKB-UniRule"/>
</dbReference>
<name>A0A7M1VI86_SARSK</name>
<keyword evidence="5" id="KW-0150">Chloroplast</keyword>
<keyword evidence="5" id="KW-0934">Plastid</keyword>
<dbReference type="HAMAP" id="MF_00514">
    <property type="entry name" value="Ribosomal_bL35"/>
    <property type="match status" value="1"/>
</dbReference>
<keyword evidence="2 4" id="KW-0689">Ribosomal protein</keyword>
<dbReference type="InterPro" id="IPR037229">
    <property type="entry name" value="Ribosomal_bL35_sf"/>
</dbReference>
<evidence type="ECO:0000256" key="4">
    <source>
        <dbReference type="HAMAP-Rule" id="MF_00514"/>
    </source>
</evidence>
<organism evidence="5">
    <name type="scientific">Sarcopeltis skottsbergii</name>
    <name type="common">Red alga</name>
    <name type="synonym">Gigartina skottsbergii</name>
    <dbReference type="NCBI Taxonomy" id="2765380"/>
    <lineage>
        <taxon>Eukaryota</taxon>
        <taxon>Rhodophyta</taxon>
        <taxon>Florideophyceae</taxon>
        <taxon>Rhodymeniophycidae</taxon>
        <taxon>Gigartinales</taxon>
        <taxon>Gigartinaceae</taxon>
        <taxon>Sarcopeltis</taxon>
    </lineage>
</organism>
<sequence>MKKLKTSKSIKKRLKITSLGKLLRHKASRSHLLQKKTSKRKQKLRQVTYVCKKDTLGFKQNLPYLFR</sequence>
<dbReference type="GO" id="GO:0015934">
    <property type="term" value="C:large ribosomal subunit"/>
    <property type="evidence" value="ECO:0007669"/>
    <property type="project" value="TreeGrafter"/>
</dbReference>
<dbReference type="PANTHER" id="PTHR33343:SF1">
    <property type="entry name" value="LARGE RIBOSOMAL SUBUNIT PROTEIN BL35M"/>
    <property type="match status" value="1"/>
</dbReference>
<geneLocation type="chloroplast" evidence="5"/>
<comment type="similarity">
    <text evidence="1 4">Belongs to the bacterial ribosomal protein bL35 family.</text>
</comment>
<keyword evidence="3 4" id="KW-0687">Ribonucleoprotein</keyword>
<reference evidence="5" key="2">
    <citation type="submission" date="2021-04" db="EMBL/GenBank/DDBJ databases">
        <title>Sarcopeltis skottsbergii and Sarcopeltis antarctica (Gigartinaceae, Rhodophyta), a new genus and new species from Antarctica.</title>
        <authorList>
            <person name="Leister G."/>
            <person name="Gabrielson P."/>
            <person name="Hommersand M."/>
        </authorList>
    </citation>
    <scope>NUCLEOTIDE SEQUENCE</scope>
</reference>
<reference evidence="5" key="1">
    <citation type="submission" date="2020-02" db="EMBL/GenBank/DDBJ databases">
        <authorList>
            <person name="Hughey J.R."/>
        </authorList>
    </citation>
    <scope>NUCLEOTIDE SEQUENCE</scope>
</reference>
<dbReference type="EMBL" id="MT032182">
    <property type="protein sequence ID" value="QOS04598.1"/>
    <property type="molecule type" value="Genomic_DNA"/>
</dbReference>
<comment type="subcellular location">
    <subcellularLocation>
        <location evidence="4">Plastid</location>
        <location evidence="4">Chloroplast</location>
    </subcellularLocation>
</comment>
<evidence type="ECO:0000313" key="5">
    <source>
        <dbReference type="EMBL" id="QOS04598.1"/>
    </source>
</evidence>
<evidence type="ECO:0000256" key="2">
    <source>
        <dbReference type="ARBA" id="ARBA00022980"/>
    </source>
</evidence>
<dbReference type="Gene3D" id="4.10.410.60">
    <property type="match status" value="1"/>
</dbReference>
<dbReference type="GO" id="GO:0009507">
    <property type="term" value="C:chloroplast"/>
    <property type="evidence" value="ECO:0007669"/>
    <property type="project" value="UniProtKB-SubCell"/>
</dbReference>
<dbReference type="SUPFAM" id="SSF143034">
    <property type="entry name" value="L35p-like"/>
    <property type="match status" value="1"/>
</dbReference>